<dbReference type="PANTHER" id="PTHR19932">
    <property type="entry name" value="WD REPEAT AND HMG-BOX DNA BINDING PROTEIN"/>
    <property type="match status" value="1"/>
</dbReference>
<dbReference type="EMBL" id="ML014213">
    <property type="protein sequence ID" value="RKP00490.1"/>
    <property type="molecule type" value="Genomic_DNA"/>
</dbReference>
<dbReference type="InterPro" id="IPR048591">
    <property type="entry name" value="WDHD1/CFT4_hel"/>
</dbReference>
<gene>
    <name evidence="2" type="ORF">CXG81DRAFT_13173</name>
</gene>
<evidence type="ECO:0000259" key="1">
    <source>
        <dbReference type="Pfam" id="PF20946"/>
    </source>
</evidence>
<feature type="non-terminal residue" evidence="2">
    <location>
        <position position="175"/>
    </location>
</feature>
<name>A0A4P9X649_9FUNG</name>
<organism evidence="2 3">
    <name type="scientific">Caulochytrium protostelioides</name>
    <dbReference type="NCBI Taxonomy" id="1555241"/>
    <lineage>
        <taxon>Eukaryota</taxon>
        <taxon>Fungi</taxon>
        <taxon>Fungi incertae sedis</taxon>
        <taxon>Chytridiomycota</taxon>
        <taxon>Chytridiomycota incertae sedis</taxon>
        <taxon>Chytridiomycetes</taxon>
        <taxon>Caulochytriales</taxon>
        <taxon>Caulochytriaceae</taxon>
        <taxon>Caulochytrium</taxon>
    </lineage>
</organism>
<dbReference type="GO" id="GO:0006261">
    <property type="term" value="P:DNA-templated DNA replication"/>
    <property type="evidence" value="ECO:0007669"/>
    <property type="project" value="TreeGrafter"/>
</dbReference>
<feature type="domain" description="WDHD1/CFT4 helical bundle" evidence="1">
    <location>
        <begin position="77"/>
        <end position="175"/>
    </location>
</feature>
<protein>
    <recommendedName>
        <fullName evidence="1">WDHD1/CFT4 helical bundle domain-containing protein</fullName>
    </recommendedName>
</protein>
<evidence type="ECO:0000313" key="2">
    <source>
        <dbReference type="EMBL" id="RKP00490.1"/>
    </source>
</evidence>
<reference evidence="3" key="1">
    <citation type="journal article" date="2018" name="Nat. Microbiol.">
        <title>Leveraging single-cell genomics to expand the fungal tree of life.</title>
        <authorList>
            <person name="Ahrendt S.R."/>
            <person name="Quandt C.A."/>
            <person name="Ciobanu D."/>
            <person name="Clum A."/>
            <person name="Salamov A."/>
            <person name="Andreopoulos B."/>
            <person name="Cheng J.F."/>
            <person name="Woyke T."/>
            <person name="Pelin A."/>
            <person name="Henrissat B."/>
            <person name="Reynolds N.K."/>
            <person name="Benny G.L."/>
            <person name="Smith M.E."/>
            <person name="James T.Y."/>
            <person name="Grigoriev I.V."/>
        </authorList>
    </citation>
    <scope>NUCLEOTIDE SEQUENCE [LARGE SCALE GENOMIC DNA]</scope>
    <source>
        <strain evidence="3">ATCC 52028</strain>
    </source>
</reference>
<dbReference type="GO" id="GO:0003682">
    <property type="term" value="F:chromatin binding"/>
    <property type="evidence" value="ECO:0007669"/>
    <property type="project" value="TreeGrafter"/>
</dbReference>
<dbReference type="Proteomes" id="UP000274922">
    <property type="component" value="Unassembled WGS sequence"/>
</dbReference>
<dbReference type="GO" id="GO:0000278">
    <property type="term" value="P:mitotic cell cycle"/>
    <property type="evidence" value="ECO:0007669"/>
    <property type="project" value="TreeGrafter"/>
</dbReference>
<evidence type="ECO:0000313" key="3">
    <source>
        <dbReference type="Proteomes" id="UP000274922"/>
    </source>
</evidence>
<proteinExistence type="predicted"/>
<dbReference type="GO" id="GO:0043596">
    <property type="term" value="C:nuclear replication fork"/>
    <property type="evidence" value="ECO:0007669"/>
    <property type="project" value="TreeGrafter"/>
</dbReference>
<dbReference type="Pfam" id="PF20946">
    <property type="entry name" value="Ctf4_C"/>
    <property type="match status" value="1"/>
</dbReference>
<keyword evidence="3" id="KW-1185">Reference proteome</keyword>
<dbReference type="STRING" id="1555241.A0A4P9X649"/>
<dbReference type="PANTHER" id="PTHR19932:SF10">
    <property type="entry name" value="WD REPEAT AND HMG-BOX DNA-BINDING PROTEIN 1"/>
    <property type="match status" value="1"/>
</dbReference>
<accession>A0A4P9X649</accession>
<dbReference type="OrthoDB" id="427368at2759"/>
<dbReference type="GO" id="GO:0006281">
    <property type="term" value="P:DNA repair"/>
    <property type="evidence" value="ECO:0007669"/>
    <property type="project" value="TreeGrafter"/>
</dbReference>
<sequence>MHAYPDPVWVPFLDTRQAVEAGLVGEQDRVLPVGLTAAGLMAAVGRGGQMMPEFPQPILHTLPARLPLLAMDTPAGSLEEKRLREQLVYDRARTPLFAPVPPPGAAAADDPAAQDLATEMALDKSCLLLIQAACKAEKIPRAYDLAGCLHGRRSLEGAVKIAMHHGFPLLAERIQ</sequence>
<dbReference type="AlphaFoldDB" id="A0A4P9X649"/>